<evidence type="ECO:0000259" key="1">
    <source>
        <dbReference type="Pfam" id="PF03101"/>
    </source>
</evidence>
<dbReference type="EMBL" id="RWGY01000026">
    <property type="protein sequence ID" value="TVU21177.1"/>
    <property type="molecule type" value="Genomic_DNA"/>
</dbReference>
<dbReference type="PANTHER" id="PTHR46328:SF27">
    <property type="entry name" value="OS12G0287500 PROTEIN"/>
    <property type="match status" value="1"/>
</dbReference>
<dbReference type="Gramene" id="TVU21177">
    <property type="protein sequence ID" value="TVU21177"/>
    <property type="gene ID" value="EJB05_30801"/>
</dbReference>
<evidence type="ECO:0000313" key="2">
    <source>
        <dbReference type="EMBL" id="TVU21177.1"/>
    </source>
</evidence>
<accession>A0A5J9UCU3</accession>
<dbReference type="OrthoDB" id="685003at2759"/>
<sequence>VRLMDGEKHINLEQQEEYNTVVNKTFGTEEEFYEFYSSYAKAKGFSVRRGKVRWKNELRRSYIWRRTLIIKKREPKELTRCGCSAKLDVKLSEERGMWFVSDFNDVHSHPLVGCESPAQIVSTQNATRHVVLVCMV</sequence>
<feature type="domain" description="FAR1" evidence="1">
    <location>
        <begin position="34"/>
        <end position="112"/>
    </location>
</feature>
<name>A0A5J9UCU3_9POAL</name>
<dbReference type="PANTHER" id="PTHR46328">
    <property type="entry name" value="FAR-RED IMPAIRED RESPONSIVE (FAR1) FAMILY PROTEIN-RELATED"/>
    <property type="match status" value="1"/>
</dbReference>
<feature type="non-terminal residue" evidence="2">
    <location>
        <position position="1"/>
    </location>
</feature>
<organism evidence="2 3">
    <name type="scientific">Eragrostis curvula</name>
    <name type="common">weeping love grass</name>
    <dbReference type="NCBI Taxonomy" id="38414"/>
    <lineage>
        <taxon>Eukaryota</taxon>
        <taxon>Viridiplantae</taxon>
        <taxon>Streptophyta</taxon>
        <taxon>Embryophyta</taxon>
        <taxon>Tracheophyta</taxon>
        <taxon>Spermatophyta</taxon>
        <taxon>Magnoliopsida</taxon>
        <taxon>Liliopsida</taxon>
        <taxon>Poales</taxon>
        <taxon>Poaceae</taxon>
        <taxon>PACMAD clade</taxon>
        <taxon>Chloridoideae</taxon>
        <taxon>Eragrostideae</taxon>
        <taxon>Eragrostidinae</taxon>
        <taxon>Eragrostis</taxon>
    </lineage>
</organism>
<comment type="caution">
    <text evidence="2">The sequence shown here is derived from an EMBL/GenBank/DDBJ whole genome shotgun (WGS) entry which is preliminary data.</text>
</comment>
<dbReference type="InterPro" id="IPR004330">
    <property type="entry name" value="FAR1_DNA_bnd_dom"/>
</dbReference>
<dbReference type="Proteomes" id="UP000324897">
    <property type="component" value="Unassembled WGS sequence"/>
</dbReference>
<gene>
    <name evidence="2" type="ORF">EJB05_30801</name>
</gene>
<protein>
    <recommendedName>
        <fullName evidence="1">FAR1 domain-containing protein</fullName>
    </recommendedName>
</protein>
<proteinExistence type="predicted"/>
<keyword evidence="3" id="KW-1185">Reference proteome</keyword>
<dbReference type="Pfam" id="PF03101">
    <property type="entry name" value="FAR1"/>
    <property type="match status" value="1"/>
</dbReference>
<evidence type="ECO:0000313" key="3">
    <source>
        <dbReference type="Proteomes" id="UP000324897"/>
    </source>
</evidence>
<reference evidence="2 3" key="1">
    <citation type="journal article" date="2019" name="Sci. Rep.">
        <title>A high-quality genome of Eragrostis curvula grass provides insights into Poaceae evolution and supports new strategies to enhance forage quality.</title>
        <authorList>
            <person name="Carballo J."/>
            <person name="Santos B.A.C.M."/>
            <person name="Zappacosta D."/>
            <person name="Garbus I."/>
            <person name="Selva J.P."/>
            <person name="Gallo C.A."/>
            <person name="Diaz A."/>
            <person name="Albertini E."/>
            <person name="Caccamo M."/>
            <person name="Echenique V."/>
        </authorList>
    </citation>
    <scope>NUCLEOTIDE SEQUENCE [LARGE SCALE GENOMIC DNA]</scope>
    <source>
        <strain evidence="3">cv. Victoria</strain>
        <tissue evidence="2">Leaf</tissue>
    </source>
</reference>
<dbReference type="AlphaFoldDB" id="A0A5J9UCU3"/>